<dbReference type="PANTHER" id="PTHR13466">
    <property type="entry name" value="TEX2 PROTEIN-RELATED"/>
    <property type="match status" value="1"/>
</dbReference>
<evidence type="ECO:0000313" key="2">
    <source>
        <dbReference type="EMBL" id="CAK9256103.1"/>
    </source>
</evidence>
<organism evidence="2 3">
    <name type="scientific">Sphagnum jensenii</name>
    <dbReference type="NCBI Taxonomy" id="128206"/>
    <lineage>
        <taxon>Eukaryota</taxon>
        <taxon>Viridiplantae</taxon>
        <taxon>Streptophyta</taxon>
        <taxon>Embryophyta</taxon>
        <taxon>Bryophyta</taxon>
        <taxon>Sphagnophytina</taxon>
        <taxon>Sphagnopsida</taxon>
        <taxon>Sphagnales</taxon>
        <taxon>Sphagnaceae</taxon>
        <taxon>Sphagnum</taxon>
    </lineage>
</organism>
<name>A0ABP0VNT4_9BRYO</name>
<keyword evidence="3" id="KW-1185">Reference proteome</keyword>
<dbReference type="Proteomes" id="UP001497444">
    <property type="component" value="Chromosome 1"/>
</dbReference>
<accession>A0ABP0VNT4</accession>
<comment type="subcellular location">
    <subcellularLocation>
        <location evidence="1">Endoplasmic reticulum membrane</location>
    </subcellularLocation>
</comment>
<dbReference type="PANTHER" id="PTHR13466:SF0">
    <property type="entry name" value="SMP-LTD DOMAIN-CONTAINING PROTEIN"/>
    <property type="match status" value="1"/>
</dbReference>
<evidence type="ECO:0000313" key="3">
    <source>
        <dbReference type="Proteomes" id="UP001497444"/>
    </source>
</evidence>
<dbReference type="EMBL" id="OZ020096">
    <property type="protein sequence ID" value="CAK9256103.1"/>
    <property type="molecule type" value="Genomic_DNA"/>
</dbReference>
<reference evidence="2 3" key="1">
    <citation type="submission" date="2024-02" db="EMBL/GenBank/DDBJ databases">
        <authorList>
            <consortium name="ELIXIR-Norway"/>
            <consortium name="Elixir Norway"/>
        </authorList>
    </citation>
    <scope>NUCLEOTIDE SEQUENCE [LARGE SCALE GENOMIC DNA]</scope>
</reference>
<protein>
    <submittedName>
        <fullName evidence="2">Uncharacterized protein</fullName>
    </submittedName>
</protein>
<gene>
    <name evidence="2" type="ORF">CSSPJE1EN1_LOCUS1581</name>
</gene>
<evidence type="ECO:0000256" key="1">
    <source>
        <dbReference type="ARBA" id="ARBA00004586"/>
    </source>
</evidence>
<sequence length="216" mass="23676">MLLTKFLQHQLQCQLCARLKGGVQQILCLKNETIKGIFEAAVKIANSQLLQSVMIMKLDLRKSAPFVTVMHMLPVDKGEALAVEMDMVWHSGSHVTIETQVDMRDSHAQEKMVAQSEEPGLAGVAALALLTGFKKDYMIPQAAGISAAPMTEAPHKNALEEGGSSSSRKKGRCLQLVKSMISHVADQIALEQWRESAVLPNCQSISVCWMMGEDDD</sequence>
<proteinExistence type="predicted"/>